<feature type="transmembrane region" description="Helical" evidence="1">
    <location>
        <begin position="135"/>
        <end position="152"/>
    </location>
</feature>
<feature type="transmembrane region" description="Helical" evidence="1">
    <location>
        <begin position="43"/>
        <end position="61"/>
    </location>
</feature>
<dbReference type="EMBL" id="CAEZZP010000060">
    <property type="protein sequence ID" value="CAB4774741.1"/>
    <property type="molecule type" value="Genomic_DNA"/>
</dbReference>
<dbReference type="Pfam" id="PF26314">
    <property type="entry name" value="MptA_B_family"/>
    <property type="match status" value="1"/>
</dbReference>
<keyword evidence="1" id="KW-0472">Membrane</keyword>
<feature type="transmembrane region" description="Helical" evidence="1">
    <location>
        <begin position="402"/>
        <end position="422"/>
    </location>
</feature>
<keyword evidence="1" id="KW-0812">Transmembrane</keyword>
<proteinExistence type="predicted"/>
<evidence type="ECO:0000313" key="3">
    <source>
        <dbReference type="EMBL" id="CAB4774741.1"/>
    </source>
</evidence>
<protein>
    <submittedName>
        <fullName evidence="4">Unannotated protein</fullName>
    </submittedName>
</protein>
<accession>A0A6J7CSQ7</accession>
<organism evidence="4">
    <name type="scientific">freshwater metagenome</name>
    <dbReference type="NCBI Taxonomy" id="449393"/>
    <lineage>
        <taxon>unclassified sequences</taxon>
        <taxon>metagenomes</taxon>
        <taxon>ecological metagenomes</taxon>
    </lineage>
</organism>
<gene>
    <name evidence="2" type="ORF">UFOPK2658_01720</name>
    <name evidence="3" type="ORF">UFOPK2880_01033</name>
    <name evidence="4" type="ORF">UFOPK3304_00445</name>
    <name evidence="5" type="ORF">UFOPK3494_01574</name>
</gene>
<dbReference type="EMBL" id="CAFBMF010000140">
    <property type="protein sequence ID" value="CAB4911781.1"/>
    <property type="molecule type" value="Genomic_DNA"/>
</dbReference>
<feature type="transmembrane region" description="Helical" evidence="1">
    <location>
        <begin position="367"/>
        <end position="390"/>
    </location>
</feature>
<dbReference type="EMBL" id="CAFBLJ010000015">
    <property type="protein sequence ID" value="CAB4860816.1"/>
    <property type="molecule type" value="Genomic_DNA"/>
</dbReference>
<feature type="transmembrane region" description="Helical" evidence="1">
    <location>
        <begin position="207"/>
        <end position="228"/>
    </location>
</feature>
<name>A0A6J7CSQ7_9ZZZZ</name>
<feature type="transmembrane region" description="Helical" evidence="1">
    <location>
        <begin position="18"/>
        <end position="36"/>
    </location>
</feature>
<keyword evidence="1" id="KW-1133">Transmembrane helix</keyword>
<feature type="transmembrane region" description="Helical" evidence="1">
    <location>
        <begin position="182"/>
        <end position="201"/>
    </location>
</feature>
<feature type="transmembrane region" description="Helical" evidence="1">
    <location>
        <begin position="299"/>
        <end position="320"/>
    </location>
</feature>
<feature type="transmembrane region" description="Helical" evidence="1">
    <location>
        <begin position="240"/>
        <end position="257"/>
    </location>
</feature>
<evidence type="ECO:0000313" key="4">
    <source>
        <dbReference type="EMBL" id="CAB4860816.1"/>
    </source>
</evidence>
<dbReference type="EMBL" id="CAEZYH010000112">
    <property type="protein sequence ID" value="CAB4731542.1"/>
    <property type="molecule type" value="Genomic_DNA"/>
</dbReference>
<feature type="transmembrane region" description="Helical" evidence="1">
    <location>
        <begin position="110"/>
        <end position="128"/>
    </location>
</feature>
<evidence type="ECO:0000256" key="1">
    <source>
        <dbReference type="SAM" id="Phobius"/>
    </source>
</evidence>
<dbReference type="AlphaFoldDB" id="A0A6J7CSQ7"/>
<evidence type="ECO:0000313" key="2">
    <source>
        <dbReference type="EMBL" id="CAB4731542.1"/>
    </source>
</evidence>
<reference evidence="4" key="1">
    <citation type="submission" date="2020-05" db="EMBL/GenBank/DDBJ databases">
        <authorList>
            <person name="Chiriac C."/>
            <person name="Salcher M."/>
            <person name="Ghai R."/>
            <person name="Kavagutti S V."/>
        </authorList>
    </citation>
    <scope>NUCLEOTIDE SEQUENCE</scope>
</reference>
<feature type="transmembrane region" description="Helical" evidence="1">
    <location>
        <begin position="327"/>
        <end position="347"/>
    </location>
</feature>
<sequence>MLVFAACVVVYLVVDLSIYRSLVLLGAISLVHLFLVKLQWSRWLLLAAFLPLAFAAISQVPNGTDLWIYHSYGRIVVEHGDNPYVAVPDDYANDVVMQRVLPMYRSEPSIYGPVFVLGAGGIAAVFGDSETGGRLAWQIISCVAVLGSAYLLRKRVTLQSLSLLLLSPITLYLVIHQAHNDVFVGLAILGACILANKNRYIAASICFSFAALMKIPSGISLLVLVLWLLMNHQFRKGLKVFLTAIVSAGIFLIPFGGRTPVAAMLSSNNQVNATSIWNSVRGDWESFVFRPLREANEKAGHLVSFVSIVLVLFLAIIATWKLRRQPIHFSVSVALLGYIILALHPSAWYYAWVLPLACLWGKREQVLIFGLSSLYFLTTQAWLLPVAAQLTGDGRLQVIDRLGAPLLGVVSLAGMLIILRLIDASAKTNQGSTLLRVSQDTVT</sequence>
<evidence type="ECO:0000313" key="5">
    <source>
        <dbReference type="EMBL" id="CAB4911781.1"/>
    </source>
</evidence>